<gene>
    <name evidence="3" type="ORF">DVS81_13915</name>
    <name evidence="4" type="ORF">DVS81_13920</name>
</gene>
<dbReference type="AlphaFoldDB" id="A0A369XKK1"/>
<protein>
    <submittedName>
        <fullName evidence="4">Uncharacterized protein</fullName>
    </submittedName>
</protein>
<dbReference type="Proteomes" id="UP000253831">
    <property type="component" value="Unassembled WGS sequence"/>
</dbReference>
<comment type="caution">
    <text evidence="4">The sequence shown here is derived from an EMBL/GenBank/DDBJ whole genome shotgun (WGS) entry which is preliminary data.</text>
</comment>
<proteinExistence type="predicted"/>
<evidence type="ECO:0000256" key="1">
    <source>
        <dbReference type="SAM" id="MobiDB-lite"/>
    </source>
</evidence>
<dbReference type="InterPro" id="IPR017756">
    <property type="entry name" value="TM_Gly-Cys-Arg_CS"/>
</dbReference>
<organism evidence="4 5">
    <name type="scientific">Candidatus Accumulibacter meliphilus</name>
    <dbReference type="NCBI Taxonomy" id="2211374"/>
    <lineage>
        <taxon>Bacteria</taxon>
        <taxon>Pseudomonadati</taxon>
        <taxon>Pseudomonadota</taxon>
        <taxon>Betaproteobacteria</taxon>
        <taxon>Candidatus Accumulibacter</taxon>
    </lineage>
</organism>
<dbReference type="NCBIfam" id="TIGR03382">
    <property type="entry name" value="GC_trans_RRR"/>
    <property type="match status" value="1"/>
</dbReference>
<dbReference type="EMBL" id="QPGA01000029">
    <property type="protein sequence ID" value="RDE49945.1"/>
    <property type="molecule type" value="Genomic_DNA"/>
</dbReference>
<evidence type="ECO:0000313" key="3">
    <source>
        <dbReference type="EMBL" id="RDE49944.1"/>
    </source>
</evidence>
<reference evidence="4 5" key="1">
    <citation type="submission" date="2018-05" db="EMBL/GenBank/DDBJ databases">
        <title>Integrated omic analyses show evidence that a Ca. Accumulibacter phosphatis strain performs denitrification under micro-aerobic conditions.</title>
        <authorList>
            <person name="Camejo P.Y."/>
            <person name="Katherine M.D."/>
            <person name="Daniel N.R."/>
        </authorList>
    </citation>
    <scope>NUCLEOTIDE SEQUENCE [LARGE SCALE GENOMIC DNA]</scope>
    <source>
        <strain evidence="4">UW-LDO-IC</strain>
    </source>
</reference>
<sequence length="73" mass="8078">MLAQATRRAFLALVYPQITQIDEAVRCGNGPAITLAALLTGLLALLGRRRFRQRERATGTRAEQVGRNLWKSA</sequence>
<feature type="region of interest" description="Disordered" evidence="1">
    <location>
        <begin position="54"/>
        <end position="73"/>
    </location>
</feature>
<keyword evidence="2" id="KW-0472">Membrane</keyword>
<evidence type="ECO:0000313" key="4">
    <source>
        <dbReference type="EMBL" id="RDE49945.1"/>
    </source>
</evidence>
<name>A0A369XKK1_9PROT</name>
<keyword evidence="2" id="KW-1133">Transmembrane helix</keyword>
<accession>A0A369XKK1</accession>
<keyword evidence="2" id="KW-0812">Transmembrane</keyword>
<feature type="transmembrane region" description="Helical" evidence="2">
    <location>
        <begin position="30"/>
        <end position="47"/>
    </location>
</feature>
<evidence type="ECO:0000256" key="2">
    <source>
        <dbReference type="SAM" id="Phobius"/>
    </source>
</evidence>
<evidence type="ECO:0000313" key="5">
    <source>
        <dbReference type="Proteomes" id="UP000253831"/>
    </source>
</evidence>
<dbReference type="EMBL" id="QPGA01000029">
    <property type="protein sequence ID" value="RDE49944.1"/>
    <property type="molecule type" value="Genomic_DNA"/>
</dbReference>